<evidence type="ECO:0000256" key="1">
    <source>
        <dbReference type="ARBA" id="ARBA00004613"/>
    </source>
</evidence>
<keyword evidence="15" id="KW-1185">Reference proteome</keyword>
<dbReference type="PRINTS" id="PR00129">
    <property type="entry name" value="CUTINASE"/>
</dbReference>
<keyword evidence="5" id="KW-0964">Secreted</keyword>
<keyword evidence="7" id="KW-0378">Hydrolase</keyword>
<dbReference type="PANTHER" id="PTHR48250">
    <property type="entry name" value="CUTINASE 2-RELATED"/>
    <property type="match status" value="1"/>
</dbReference>
<comment type="similarity">
    <text evidence="2">Belongs to the cutinase family.</text>
</comment>
<evidence type="ECO:0000256" key="10">
    <source>
        <dbReference type="PIRSR" id="PIRSR611150-1"/>
    </source>
</evidence>
<feature type="active site" description="Nucleophile" evidence="10">
    <location>
        <position position="126"/>
    </location>
</feature>
<dbReference type="Gene3D" id="3.40.50.1820">
    <property type="entry name" value="alpha/beta hydrolase"/>
    <property type="match status" value="1"/>
</dbReference>
<evidence type="ECO:0000256" key="5">
    <source>
        <dbReference type="ARBA" id="ARBA00022525"/>
    </source>
</evidence>
<evidence type="ECO:0000313" key="15">
    <source>
        <dbReference type="Proteomes" id="UP000316270"/>
    </source>
</evidence>
<dbReference type="InterPro" id="IPR000675">
    <property type="entry name" value="Cutinase/axe"/>
</dbReference>
<comment type="subcellular location">
    <subcellularLocation>
        <location evidence="1">Secreted</location>
    </subcellularLocation>
</comment>
<evidence type="ECO:0000256" key="2">
    <source>
        <dbReference type="ARBA" id="ARBA00007534"/>
    </source>
</evidence>
<keyword evidence="4" id="KW-0719">Serine esterase</keyword>
<evidence type="ECO:0000256" key="9">
    <source>
        <dbReference type="ARBA" id="ARBA00034045"/>
    </source>
</evidence>
<dbReference type="GO" id="GO:0050525">
    <property type="term" value="F:cutinase activity"/>
    <property type="evidence" value="ECO:0007669"/>
    <property type="project" value="UniProtKB-EC"/>
</dbReference>
<feature type="active site" evidence="10">
    <location>
        <position position="183"/>
    </location>
</feature>
<evidence type="ECO:0000256" key="6">
    <source>
        <dbReference type="ARBA" id="ARBA00022729"/>
    </source>
</evidence>
<protein>
    <recommendedName>
        <fullName evidence="3">cutinase</fullName>
        <ecNumber evidence="3">3.1.1.74</ecNumber>
    </recommendedName>
</protein>
<dbReference type="InterPro" id="IPR029058">
    <property type="entry name" value="AB_hydrolase_fold"/>
</dbReference>
<dbReference type="AlphaFoldDB" id="A0A517LPK3"/>
<gene>
    <name evidence="14" type="ORF">FKW77_001236</name>
</gene>
<proteinExistence type="inferred from homology"/>
<feature type="active site" description="Proton donor/acceptor" evidence="10">
    <location>
        <position position="196"/>
    </location>
</feature>
<evidence type="ECO:0000256" key="4">
    <source>
        <dbReference type="ARBA" id="ARBA00022487"/>
    </source>
</evidence>
<evidence type="ECO:0000256" key="13">
    <source>
        <dbReference type="SAM" id="SignalP"/>
    </source>
</evidence>
<evidence type="ECO:0000256" key="3">
    <source>
        <dbReference type="ARBA" id="ARBA00013095"/>
    </source>
</evidence>
<feature type="compositionally biased region" description="Gly residues" evidence="12">
    <location>
        <begin position="273"/>
        <end position="284"/>
    </location>
</feature>
<reference evidence="14 15" key="1">
    <citation type="submission" date="2019-07" db="EMBL/GenBank/DDBJ databases">
        <title>Finished genome of Venturia effusa.</title>
        <authorList>
            <person name="Young C.A."/>
            <person name="Cox M.P."/>
            <person name="Ganley A.R.D."/>
            <person name="David W.J."/>
        </authorList>
    </citation>
    <scope>NUCLEOTIDE SEQUENCE [LARGE SCALE GENOMIC DNA]</scope>
    <source>
        <strain evidence="15">albino</strain>
    </source>
</reference>
<dbReference type="Proteomes" id="UP000316270">
    <property type="component" value="Chromosome 18"/>
</dbReference>
<name>A0A517LPK3_9PEZI</name>
<evidence type="ECO:0000256" key="7">
    <source>
        <dbReference type="ARBA" id="ARBA00022801"/>
    </source>
</evidence>
<organism evidence="14 15">
    <name type="scientific">Venturia effusa</name>
    <dbReference type="NCBI Taxonomy" id="50376"/>
    <lineage>
        <taxon>Eukaryota</taxon>
        <taxon>Fungi</taxon>
        <taxon>Dikarya</taxon>
        <taxon>Ascomycota</taxon>
        <taxon>Pezizomycotina</taxon>
        <taxon>Dothideomycetes</taxon>
        <taxon>Pleosporomycetidae</taxon>
        <taxon>Venturiales</taxon>
        <taxon>Venturiaceae</taxon>
        <taxon>Venturia</taxon>
    </lineage>
</organism>
<dbReference type="PANTHER" id="PTHR48250:SF3">
    <property type="entry name" value="CUTINASE 1-RELATED"/>
    <property type="match status" value="1"/>
</dbReference>
<feature type="disulfide bond" evidence="11">
    <location>
        <begin position="179"/>
        <end position="186"/>
    </location>
</feature>
<keyword evidence="8 11" id="KW-1015">Disulfide bond</keyword>
<evidence type="ECO:0000256" key="11">
    <source>
        <dbReference type="PIRSR" id="PIRSR611150-2"/>
    </source>
</evidence>
<sequence length="310" mass="30298">MRSSIFVLATLILAASGAPLASPSPQKGLGGAGAGGCKKIAFIFARGSTEGGTMGASVGPAFQRALEAKFPGQVKTMGVKYPASIQGAFTGAMNPSQAEGSKDMAAKAKEIMSSCPDSKIVLAGYSQGAEQVHGALQKANLGQEGAKIVAAITYGDPIHFSKALGGWGCLPEARTKVFCNTGDGVCGGAFAISMAHLSYTTNGDIAKGAAFALQFINDGNIKGGEGGCKYGSSMMGGGGGAAPAKASSPAPAKGLGGLGALGGIGKGTPPKGKGTGSKGSGGAGETAAPPPKAEADEEAASGRKSIRVNV</sequence>
<dbReference type="OrthoDB" id="2975078at2759"/>
<dbReference type="GO" id="GO:0016052">
    <property type="term" value="P:carbohydrate catabolic process"/>
    <property type="evidence" value="ECO:0007669"/>
    <property type="project" value="TreeGrafter"/>
</dbReference>
<accession>A0A517LPK3</accession>
<evidence type="ECO:0000313" key="14">
    <source>
        <dbReference type="EMBL" id="QDS77557.1"/>
    </source>
</evidence>
<dbReference type="Pfam" id="PF01083">
    <property type="entry name" value="Cutinase"/>
    <property type="match status" value="1"/>
</dbReference>
<evidence type="ECO:0000256" key="8">
    <source>
        <dbReference type="ARBA" id="ARBA00023157"/>
    </source>
</evidence>
<dbReference type="GO" id="GO:0005576">
    <property type="term" value="C:extracellular region"/>
    <property type="evidence" value="ECO:0007669"/>
    <property type="project" value="UniProtKB-SubCell"/>
</dbReference>
<feature type="region of interest" description="Disordered" evidence="12">
    <location>
        <begin position="258"/>
        <end position="310"/>
    </location>
</feature>
<comment type="catalytic activity">
    <reaction evidence="9">
        <text>cutin + H2O = cutin monomers.</text>
        <dbReference type="EC" id="3.1.1.74"/>
    </reaction>
</comment>
<dbReference type="EC" id="3.1.1.74" evidence="3"/>
<dbReference type="SMART" id="SM01110">
    <property type="entry name" value="Cutinase"/>
    <property type="match status" value="1"/>
</dbReference>
<feature type="disulfide bond" evidence="11">
    <location>
        <begin position="37"/>
        <end position="115"/>
    </location>
</feature>
<dbReference type="STRING" id="50376.A0A517LPK3"/>
<feature type="signal peptide" evidence="13">
    <location>
        <begin position="1"/>
        <end position="17"/>
    </location>
</feature>
<evidence type="ECO:0000256" key="12">
    <source>
        <dbReference type="SAM" id="MobiDB-lite"/>
    </source>
</evidence>
<dbReference type="InterPro" id="IPR011150">
    <property type="entry name" value="Cutinase_monf"/>
</dbReference>
<dbReference type="EMBL" id="CP042202">
    <property type="protein sequence ID" value="QDS77557.1"/>
    <property type="molecule type" value="Genomic_DNA"/>
</dbReference>
<feature type="chain" id="PRO_5021854886" description="cutinase" evidence="13">
    <location>
        <begin position="18"/>
        <end position="310"/>
    </location>
</feature>
<dbReference type="SUPFAM" id="SSF53474">
    <property type="entry name" value="alpha/beta-Hydrolases"/>
    <property type="match status" value="1"/>
</dbReference>
<keyword evidence="6 13" id="KW-0732">Signal</keyword>